<gene>
    <name evidence="9" type="ORF">GNI_132870</name>
</gene>
<reference evidence="9" key="1">
    <citation type="submission" date="2013-12" db="EMBL/GenBank/DDBJ databases">
        <authorList>
            <person name="Omoto C.K."/>
            <person name="Sibley D."/>
            <person name="Venepally P."/>
            <person name="Hadjithomas M."/>
            <person name="Karamycheva S."/>
            <person name="Brunk B."/>
            <person name="Roos D."/>
            <person name="Caler E."/>
            <person name="Lorenzi H."/>
        </authorList>
    </citation>
    <scope>NUCLEOTIDE SEQUENCE</scope>
</reference>
<feature type="transmembrane region" description="Helical" evidence="8">
    <location>
        <begin position="288"/>
        <end position="308"/>
    </location>
</feature>
<feature type="transmembrane region" description="Helical" evidence="8">
    <location>
        <begin position="260"/>
        <end position="281"/>
    </location>
</feature>
<feature type="transmembrane region" description="Helical" evidence="8">
    <location>
        <begin position="346"/>
        <end position="365"/>
    </location>
</feature>
<evidence type="ECO:0000256" key="2">
    <source>
        <dbReference type="ARBA" id="ARBA00007863"/>
    </source>
</evidence>
<dbReference type="Proteomes" id="UP000019763">
    <property type="component" value="Unassembled WGS sequence"/>
</dbReference>
<evidence type="ECO:0000256" key="3">
    <source>
        <dbReference type="ARBA" id="ARBA00022448"/>
    </source>
</evidence>
<organism evidence="9 10">
    <name type="scientific">Gregarina niphandrodes</name>
    <name type="common">Septate eugregarine</name>
    <dbReference type="NCBI Taxonomy" id="110365"/>
    <lineage>
        <taxon>Eukaryota</taxon>
        <taxon>Sar</taxon>
        <taxon>Alveolata</taxon>
        <taxon>Apicomplexa</taxon>
        <taxon>Conoidasida</taxon>
        <taxon>Gregarinasina</taxon>
        <taxon>Eugregarinorida</taxon>
        <taxon>Gregarinidae</taxon>
        <taxon>Gregarina</taxon>
    </lineage>
</organism>
<accession>A0A023B1F4</accession>
<feature type="region of interest" description="Disordered" evidence="7">
    <location>
        <begin position="1"/>
        <end position="35"/>
    </location>
</feature>
<comment type="similarity">
    <text evidence="2">Belongs to the SLC35F solute transporter family.</text>
</comment>
<dbReference type="eggNOG" id="KOG3912">
    <property type="taxonomic scope" value="Eukaryota"/>
</dbReference>
<dbReference type="VEuPathDB" id="CryptoDB:GNI_132870"/>
<evidence type="ECO:0000256" key="4">
    <source>
        <dbReference type="ARBA" id="ARBA00022692"/>
    </source>
</evidence>
<dbReference type="PANTHER" id="PTHR13146">
    <property type="match status" value="1"/>
</dbReference>
<dbReference type="OrthoDB" id="29773at2759"/>
<dbReference type="InterPro" id="IPR037185">
    <property type="entry name" value="EmrE-like"/>
</dbReference>
<dbReference type="GO" id="GO:0022857">
    <property type="term" value="F:transmembrane transporter activity"/>
    <property type="evidence" value="ECO:0007669"/>
    <property type="project" value="InterPro"/>
</dbReference>
<feature type="transmembrane region" description="Helical" evidence="8">
    <location>
        <begin position="45"/>
        <end position="67"/>
    </location>
</feature>
<dbReference type="AlphaFoldDB" id="A0A023B1F4"/>
<evidence type="ECO:0000256" key="8">
    <source>
        <dbReference type="SAM" id="Phobius"/>
    </source>
</evidence>
<protein>
    <submittedName>
        <fullName evidence="9">Transmembrane protein</fullName>
    </submittedName>
</protein>
<dbReference type="EMBL" id="AFNH02000990">
    <property type="protein sequence ID" value="EZG46813.1"/>
    <property type="molecule type" value="Genomic_DNA"/>
</dbReference>
<feature type="transmembrane region" description="Helical" evidence="8">
    <location>
        <begin position="420"/>
        <end position="453"/>
    </location>
</feature>
<dbReference type="GeneID" id="22914659"/>
<comment type="caution">
    <text evidence="9">The sequence shown here is derived from an EMBL/GenBank/DDBJ whole genome shotgun (WGS) entry which is preliminary data.</text>
</comment>
<evidence type="ECO:0000256" key="1">
    <source>
        <dbReference type="ARBA" id="ARBA00004141"/>
    </source>
</evidence>
<feature type="region of interest" description="Disordered" evidence="7">
    <location>
        <begin position="119"/>
        <end position="225"/>
    </location>
</feature>
<dbReference type="GO" id="GO:0016020">
    <property type="term" value="C:membrane"/>
    <property type="evidence" value="ECO:0007669"/>
    <property type="project" value="UniProtKB-SubCell"/>
</dbReference>
<evidence type="ECO:0000256" key="6">
    <source>
        <dbReference type="ARBA" id="ARBA00023136"/>
    </source>
</evidence>
<dbReference type="Pfam" id="PF06027">
    <property type="entry name" value="SLC35F"/>
    <property type="match status" value="1"/>
</dbReference>
<keyword evidence="6 8" id="KW-0472">Membrane</keyword>
<keyword evidence="4 8" id="KW-0812">Transmembrane</keyword>
<feature type="transmembrane region" description="Helical" evidence="8">
    <location>
        <begin position="380"/>
        <end position="399"/>
    </location>
</feature>
<comment type="subcellular location">
    <subcellularLocation>
        <location evidence="1">Membrane</location>
        <topology evidence="1">Multi-pass membrane protein</topology>
    </subcellularLocation>
</comment>
<name>A0A023B1F4_GRENI</name>
<evidence type="ECO:0000256" key="7">
    <source>
        <dbReference type="SAM" id="MobiDB-lite"/>
    </source>
</evidence>
<keyword evidence="3" id="KW-0813">Transport</keyword>
<dbReference type="InterPro" id="IPR009262">
    <property type="entry name" value="SLC35_F1/F2/F6"/>
</dbReference>
<dbReference type="PANTHER" id="PTHR13146:SF0">
    <property type="entry name" value="SOLUTE CARRIER FAMILY 35 MEMBER F6"/>
    <property type="match status" value="1"/>
</dbReference>
<feature type="compositionally biased region" description="Basic residues" evidence="7">
    <location>
        <begin position="208"/>
        <end position="217"/>
    </location>
</feature>
<feature type="compositionally biased region" description="Basic and acidic residues" evidence="7">
    <location>
        <begin position="1"/>
        <end position="13"/>
    </location>
</feature>
<feature type="compositionally biased region" description="Low complexity" evidence="7">
    <location>
        <begin position="143"/>
        <end position="184"/>
    </location>
</feature>
<dbReference type="RefSeq" id="XP_011132237.1">
    <property type="nucleotide sequence ID" value="XM_011133935.1"/>
</dbReference>
<feature type="transmembrane region" description="Helical" evidence="8">
    <location>
        <begin position="473"/>
        <end position="496"/>
    </location>
</feature>
<evidence type="ECO:0000313" key="9">
    <source>
        <dbReference type="EMBL" id="EZG46813.1"/>
    </source>
</evidence>
<evidence type="ECO:0000313" key="10">
    <source>
        <dbReference type="Proteomes" id="UP000019763"/>
    </source>
</evidence>
<proteinExistence type="inferred from homology"/>
<evidence type="ECO:0000256" key="5">
    <source>
        <dbReference type="ARBA" id="ARBA00022989"/>
    </source>
</evidence>
<dbReference type="SUPFAM" id="SSF103481">
    <property type="entry name" value="Multidrug resistance efflux transporter EmrE"/>
    <property type="match status" value="1"/>
</dbReference>
<feature type="compositionally biased region" description="Acidic residues" evidence="7">
    <location>
        <begin position="521"/>
        <end position="533"/>
    </location>
</feature>
<keyword evidence="10" id="KW-1185">Reference proteome</keyword>
<feature type="region of interest" description="Disordered" evidence="7">
    <location>
        <begin position="521"/>
        <end position="549"/>
    </location>
</feature>
<keyword evidence="5 8" id="KW-1133">Transmembrane helix</keyword>
<sequence length="579" mass="64224">MNDSSFSHEDDIGRMAAHNGQDEGNDEDGQGEGDGQISRRTIKMLIYFGLILFCSGTVSLFTINWMAAIKSRPCKTCEPKAFDANNTLQAIQCLGEVLCYPIYHLEKYVTTRCVRAKKHRSVRNLNSSQVRTVGPNWTDGKSSRSPNSRSPNSRSPTSRSPNSRSPTSRSPNSRSPNSRSPRNNGDVRQEHHKRDHGKREPGGSLKSSPRHSPRHSPRSGAEVGLPEVSLRVEEIGSDYREYGYLEFEMLGDRSLPRAKWYHWIVPGCCDGLCSVLFFYGIQFTDNNTVAMIRCGTLLVTALLCIVWFKRDLRVTSWVGLCLIILGQAVGSVEATRLATSNHRHTTLGVLCALGGVLFSALLYVWEESMWVKNSMSPVEGVGWLGIVSLVLSVIASAIADATGTEKISEALYQLGSSPALIAVCLLFMLAVGVVNTFALGVISLGSALFTVTVLAARNVPLWLCDLLFGFETFSWLQCVSIGIISLGFLFYAHVTVRCFPSKWRRLLDADVHLTCHLVFSDSEDDDPDQEEEDTTHISTPRNRHSAGPHVVLTRDPDAFYLDDGQTWLYLERDVEVLKK</sequence>